<gene>
    <name evidence="1" type="ORF">TRFO_16025</name>
</gene>
<dbReference type="Proteomes" id="UP000179807">
    <property type="component" value="Unassembled WGS sequence"/>
</dbReference>
<keyword evidence="2" id="KW-1185">Reference proteome</keyword>
<dbReference type="RefSeq" id="XP_068366933.1">
    <property type="nucleotide sequence ID" value="XM_068498725.1"/>
</dbReference>
<dbReference type="AlphaFoldDB" id="A0A1J4KW88"/>
<protein>
    <recommendedName>
        <fullName evidence="3">Rap-GAP domain-containing protein</fullName>
    </recommendedName>
</protein>
<comment type="caution">
    <text evidence="1">The sequence shown here is derived from an EMBL/GenBank/DDBJ whole genome shotgun (WGS) entry which is preliminary data.</text>
</comment>
<name>A0A1J4KW88_9EUKA</name>
<evidence type="ECO:0008006" key="3">
    <source>
        <dbReference type="Google" id="ProtNLM"/>
    </source>
</evidence>
<dbReference type="EMBL" id="MLAK01000476">
    <property type="protein sequence ID" value="OHT13797.1"/>
    <property type="molecule type" value="Genomic_DNA"/>
</dbReference>
<dbReference type="OrthoDB" id="10681924at2759"/>
<dbReference type="GeneID" id="94833429"/>
<organism evidence="1 2">
    <name type="scientific">Tritrichomonas foetus</name>
    <dbReference type="NCBI Taxonomy" id="1144522"/>
    <lineage>
        <taxon>Eukaryota</taxon>
        <taxon>Metamonada</taxon>
        <taxon>Parabasalia</taxon>
        <taxon>Tritrichomonadida</taxon>
        <taxon>Tritrichomonadidae</taxon>
        <taxon>Tritrichomonas</taxon>
    </lineage>
</organism>
<evidence type="ECO:0000313" key="2">
    <source>
        <dbReference type="Proteomes" id="UP000179807"/>
    </source>
</evidence>
<evidence type="ECO:0000313" key="1">
    <source>
        <dbReference type="EMBL" id="OHT13797.1"/>
    </source>
</evidence>
<dbReference type="VEuPathDB" id="TrichDB:TRFO_16025"/>
<accession>A0A1J4KW88</accession>
<reference evidence="1" key="1">
    <citation type="submission" date="2016-10" db="EMBL/GenBank/DDBJ databases">
        <authorList>
            <person name="Benchimol M."/>
            <person name="Almeida L.G."/>
            <person name="Vasconcelos A.T."/>
            <person name="Perreira-Neves A."/>
            <person name="Rosa I.A."/>
            <person name="Tasca T."/>
            <person name="Bogo M.R."/>
            <person name="de Souza W."/>
        </authorList>
    </citation>
    <scope>NUCLEOTIDE SEQUENCE [LARGE SCALE GENOMIC DNA]</scope>
    <source>
        <strain evidence="1">K</strain>
    </source>
</reference>
<proteinExistence type="predicted"/>
<sequence>MKIANSLESAKYLISPNFTLPFAQESVLLKYESDSIKIATIAVKAATRPKDQRILQNEKFFNWIIQACGYALRIDDGNNHNSYFIQSLNLYLQWLKEFPFECEKAEQKERYIQILIMHISQIFLNPSYQKICAKFIVKIREALVNSKPSFSQETWSVILKVLFCGVSDLFLAKFDYKELAKVALDCLSNCEIYPDHFWTQFDDQLRCLFKYELFRQVWLDKFTDLYLALLDKKYNDLEDKSLIHFVNFFKSKIDSDFNQVEKQKAFTYAVYSWKSYTNKDSGPVHRKWLTNEIKKMFLPWFSPSLEWKPENKDDIHPLFLLIHMGEAEKDPDLHKIACEIIKKTIKKPKGEHSDLYWFLPLYTYSFFVKNQDLLKEISADFLSYTQEFKGSQYENNTILCIHVTFILTLLKEILKNDKSTNQILSQMLMTTNDNFLAIITSHLCLLFNDCSELFWGQINNCFRFDAFNDIIDILSLISGLSPHINGPHFADHVSLDINIFKFLDSQMPEYKLQRILLSLIFLSEGSNYFTANPDDAARLLEFSSRRQKNVNLTDFLSMLRLSLLCGGGTMQLSDELRSKKSIENFITENYVVSVLDENHLSIRHGLGITVFEVQDLGGQSLKKPTLEFPINGKPAVIPESKSNYVSECSPDPELMAAVEQMDALFSSNSDFQPYVEPEDPTNVSAAHSFLCDLGFISAYSDTTVKRVLPQDMDALILHTLDDCEPSPLIKIPILQVIEHTQQDLVAKPTNKLTNLLNDLIKSQTKVCRFDFVHSNENDAKILLKRYGLLVLLNETDNLLNIHCTEFEGCVVIALTPCHLKEHYHVDVFSGHGSRPIFEKGELFELSFSLQREKVSHFVTVVAAIYYSSPHSKTTTVEETNEVQSKGTECFVNGFKDRVNLIKNVYGKNKEVGRSPLLLEITQDLR</sequence>